<dbReference type="Gene3D" id="3.40.50.2000">
    <property type="entry name" value="Glycogen Phosphorylase B"/>
    <property type="match status" value="2"/>
</dbReference>
<dbReference type="SUPFAM" id="SSF53756">
    <property type="entry name" value="UDP-Glycosyltransferase/glycogen phosphorylase"/>
    <property type="match status" value="1"/>
</dbReference>
<keyword evidence="3" id="KW-0808">Transferase</keyword>
<evidence type="ECO:0000313" key="3">
    <source>
        <dbReference type="EMBL" id="MFC6825500.1"/>
    </source>
</evidence>
<dbReference type="InterPro" id="IPR001296">
    <property type="entry name" value="Glyco_trans_1"/>
</dbReference>
<feature type="domain" description="Glycosyltransferase subfamily 4-like N-terminal" evidence="2">
    <location>
        <begin position="23"/>
        <end position="179"/>
    </location>
</feature>
<protein>
    <submittedName>
        <fullName evidence="3">Glycosyltransferase family 4 protein</fullName>
        <ecNumber evidence="3">2.4.-.-</ecNumber>
    </submittedName>
</protein>
<accession>A0ABD5TY67</accession>
<dbReference type="PANTHER" id="PTHR12526:SF622">
    <property type="entry name" value="GLYCOSYLTRANSFERASE (GROUP I)"/>
    <property type="match status" value="1"/>
</dbReference>
<organism evidence="3 4">
    <name type="scientific">Halopelagius fulvigenes</name>
    <dbReference type="NCBI Taxonomy" id="1198324"/>
    <lineage>
        <taxon>Archaea</taxon>
        <taxon>Methanobacteriati</taxon>
        <taxon>Methanobacteriota</taxon>
        <taxon>Stenosarchaea group</taxon>
        <taxon>Halobacteria</taxon>
        <taxon>Halobacteriales</taxon>
        <taxon>Haloferacaceae</taxon>
    </lineage>
</organism>
<dbReference type="Proteomes" id="UP001596408">
    <property type="component" value="Unassembled WGS sequence"/>
</dbReference>
<dbReference type="PANTHER" id="PTHR12526">
    <property type="entry name" value="GLYCOSYLTRANSFERASE"/>
    <property type="match status" value="1"/>
</dbReference>
<proteinExistence type="predicted"/>
<dbReference type="Pfam" id="PF13439">
    <property type="entry name" value="Glyco_transf_4"/>
    <property type="match status" value="1"/>
</dbReference>
<dbReference type="RefSeq" id="WP_379695781.1">
    <property type="nucleotide sequence ID" value="NZ_JBHSXH010000015.1"/>
</dbReference>
<dbReference type="AlphaFoldDB" id="A0ABD5TY67"/>
<dbReference type="GO" id="GO:0016757">
    <property type="term" value="F:glycosyltransferase activity"/>
    <property type="evidence" value="ECO:0007669"/>
    <property type="project" value="UniProtKB-KW"/>
</dbReference>
<evidence type="ECO:0000313" key="4">
    <source>
        <dbReference type="Proteomes" id="UP001596408"/>
    </source>
</evidence>
<comment type="caution">
    <text evidence="3">The sequence shown here is derived from an EMBL/GenBank/DDBJ whole genome shotgun (WGS) entry which is preliminary data.</text>
</comment>
<dbReference type="InterPro" id="IPR028098">
    <property type="entry name" value="Glyco_trans_4-like_N"/>
</dbReference>
<keyword evidence="4" id="KW-1185">Reference proteome</keyword>
<sequence length="369" mass="41191">MHFIGYFPGSDFASESQYGRRTHVFKLTQEIGERTDVRSTFYFGNPAGEFANLDVRSVDASGSFAVKLKKELELARTLVTEVRSSPEPTVIYCREAPDLAPTIAARFTDAALVVEANSGHVEELEDHDSVFESYRHRLLREMKWRTADRVIAVSADIAEQLSERGVTDVTVVENGVDVDLFSVRRPVSTEPPYTIGYVGGLQPQQNVEFMFDVVAALDTPVQFNVVGGSESEVSRLEAIVTDLELEDKVEFFGRVPHEDVPEYMNDADLCFGPFERIRPSSPLKIYEYLACGRTVVVVNDEGLQYFTDYPGVHVFPHGDAADIASKVDAVLDTVETNEAGAAYVRENRSWQAIADRTVDICREAVRDNR</sequence>
<dbReference type="CDD" id="cd03801">
    <property type="entry name" value="GT4_PimA-like"/>
    <property type="match status" value="1"/>
</dbReference>
<feature type="domain" description="Glycosyl transferase family 1" evidence="1">
    <location>
        <begin position="189"/>
        <end position="339"/>
    </location>
</feature>
<dbReference type="Pfam" id="PF00534">
    <property type="entry name" value="Glycos_transf_1"/>
    <property type="match status" value="1"/>
</dbReference>
<evidence type="ECO:0000259" key="2">
    <source>
        <dbReference type="Pfam" id="PF13439"/>
    </source>
</evidence>
<gene>
    <name evidence="3" type="ORF">ACFQEV_10945</name>
</gene>
<dbReference type="EC" id="2.4.-.-" evidence="3"/>
<reference evidence="3 4" key="1">
    <citation type="journal article" date="2019" name="Int. J. Syst. Evol. Microbiol.">
        <title>The Global Catalogue of Microorganisms (GCM) 10K type strain sequencing project: providing services to taxonomists for standard genome sequencing and annotation.</title>
        <authorList>
            <consortium name="The Broad Institute Genomics Platform"/>
            <consortium name="The Broad Institute Genome Sequencing Center for Infectious Disease"/>
            <person name="Wu L."/>
            <person name="Ma J."/>
        </authorList>
    </citation>
    <scope>NUCLEOTIDE SEQUENCE [LARGE SCALE GENOMIC DNA]</scope>
    <source>
        <strain evidence="3 4">YIM 94188</strain>
    </source>
</reference>
<name>A0ABD5TY67_9EURY</name>
<dbReference type="EMBL" id="JBHSXH010000015">
    <property type="protein sequence ID" value="MFC6825500.1"/>
    <property type="molecule type" value="Genomic_DNA"/>
</dbReference>
<keyword evidence="3" id="KW-0328">Glycosyltransferase</keyword>
<evidence type="ECO:0000259" key="1">
    <source>
        <dbReference type="Pfam" id="PF00534"/>
    </source>
</evidence>